<dbReference type="Gene3D" id="1.20.1250.20">
    <property type="entry name" value="MFS general substrate transporter like domains"/>
    <property type="match status" value="1"/>
</dbReference>
<evidence type="ECO:0000313" key="10">
    <source>
        <dbReference type="RefSeq" id="XP_033365966.1"/>
    </source>
</evidence>
<dbReference type="PROSITE" id="PS00216">
    <property type="entry name" value="SUGAR_TRANSPORT_1"/>
    <property type="match status" value="1"/>
</dbReference>
<keyword evidence="8" id="KW-1185">Reference proteome</keyword>
<dbReference type="RefSeq" id="XP_033365966.1">
    <property type="nucleotide sequence ID" value="XM_033510075.1"/>
</dbReference>
<evidence type="ECO:0000313" key="8">
    <source>
        <dbReference type="Proteomes" id="UP000504631"/>
    </source>
</evidence>
<dbReference type="InterPro" id="IPR003663">
    <property type="entry name" value="Sugar/inositol_transpt"/>
</dbReference>
<dbReference type="KEGG" id="bvk:117242988"/>
<gene>
    <name evidence="9 10 11 12" type="primary">LOC117242988</name>
</gene>
<feature type="transmembrane region" description="Helical" evidence="6">
    <location>
        <begin position="168"/>
        <end position="191"/>
    </location>
</feature>
<dbReference type="PANTHER" id="PTHR48021:SF89">
    <property type="entry name" value="FI02132P-RELATED"/>
    <property type="match status" value="1"/>
</dbReference>
<dbReference type="InterPro" id="IPR050549">
    <property type="entry name" value="MFS_Trehalose_Transporter"/>
</dbReference>
<feature type="transmembrane region" description="Helical" evidence="6">
    <location>
        <begin position="348"/>
        <end position="367"/>
    </location>
</feature>
<organism evidence="8 10">
    <name type="scientific">Bombus vosnesenskii</name>
    <dbReference type="NCBI Taxonomy" id="207650"/>
    <lineage>
        <taxon>Eukaryota</taxon>
        <taxon>Metazoa</taxon>
        <taxon>Ecdysozoa</taxon>
        <taxon>Arthropoda</taxon>
        <taxon>Hexapoda</taxon>
        <taxon>Insecta</taxon>
        <taxon>Pterygota</taxon>
        <taxon>Neoptera</taxon>
        <taxon>Endopterygota</taxon>
        <taxon>Hymenoptera</taxon>
        <taxon>Apocrita</taxon>
        <taxon>Aculeata</taxon>
        <taxon>Apoidea</taxon>
        <taxon>Anthophila</taxon>
        <taxon>Apidae</taxon>
        <taxon>Bombus</taxon>
        <taxon>Pyrobombus</taxon>
    </lineage>
</organism>
<evidence type="ECO:0000313" key="11">
    <source>
        <dbReference type="RefSeq" id="XP_033365967.1"/>
    </source>
</evidence>
<evidence type="ECO:0000313" key="12">
    <source>
        <dbReference type="RefSeq" id="XP_033365968.1"/>
    </source>
</evidence>
<protein>
    <submittedName>
        <fullName evidence="9 10">Facilitated trehalose transporter Tret1-2 homolog isoform X1</fullName>
    </submittedName>
</protein>
<dbReference type="GO" id="GO:0016020">
    <property type="term" value="C:membrane"/>
    <property type="evidence" value="ECO:0007669"/>
    <property type="project" value="UniProtKB-SubCell"/>
</dbReference>
<keyword evidence="4 6" id="KW-0472">Membrane</keyword>
<dbReference type="Pfam" id="PF00083">
    <property type="entry name" value="Sugar_tr"/>
    <property type="match status" value="1"/>
</dbReference>
<evidence type="ECO:0000256" key="5">
    <source>
        <dbReference type="ARBA" id="ARBA00023180"/>
    </source>
</evidence>
<dbReference type="PROSITE" id="PS50850">
    <property type="entry name" value="MFS"/>
    <property type="match status" value="1"/>
</dbReference>
<dbReference type="InterPro" id="IPR005828">
    <property type="entry name" value="MFS_sugar_transport-like"/>
</dbReference>
<feature type="transmembrane region" description="Helical" evidence="6">
    <location>
        <begin position="415"/>
        <end position="435"/>
    </location>
</feature>
<dbReference type="GO" id="GO:0022857">
    <property type="term" value="F:transmembrane transporter activity"/>
    <property type="evidence" value="ECO:0007669"/>
    <property type="project" value="InterPro"/>
</dbReference>
<sequence>MSIVNGMNDSNGHVETHLETKFVPDPEEEKRWEKKGVMYQIIMSLCANSSVLGPSMAFGYSGVALTPLMSPTSDVKIDKVQANWIATATALGIPFGCIVSGYTMRRGRKLSLLITSIVSIVGWLVIYLAGTYEQILVGRIISGIATGMASVPATVYSAEVSSPKWRSIMITWTSVSIAIGVLVVYIFGYIFKDDWRMVALMCALFPLVSAVLTLAVVLETPIWLRDRGRLDEALQVLKKFRGIPKDVPPPPQLYEELKTRLQRKKQNFMKHMLKRNAMVPFAILLGYFFFQQFSGLFIIVYYAVDIIQSAGVTIDPNLGAVLIGLTRLVGTLLVSCMSEKLGRRKPSIVSGSAMTIFMGVLSVYLLLKDKGYSINDGGLIPVICILMYIFGSTLGFLVIPFAMVGEVYPTKVKEALSGLTTCINYIFSSITVKTYPDMEVAMGRHGVFIFFTVLSFLGTLFVTFFLPETKGKTLSEIEDMFSRKKEVVDTPEEEEMVDGKYDICFWRKL</sequence>
<dbReference type="Proteomes" id="UP000504631">
    <property type="component" value="Unplaced"/>
</dbReference>
<reference evidence="9 10" key="1">
    <citation type="submission" date="2025-04" db="UniProtKB">
        <authorList>
            <consortium name="RefSeq"/>
        </authorList>
    </citation>
    <scope>IDENTIFICATION</scope>
    <source>
        <tissue evidence="9 10">Muscle</tissue>
    </source>
</reference>
<feature type="transmembrane region" description="Helical" evidence="6">
    <location>
        <begin position="110"/>
        <end position="130"/>
    </location>
</feature>
<evidence type="ECO:0000256" key="6">
    <source>
        <dbReference type="SAM" id="Phobius"/>
    </source>
</evidence>
<evidence type="ECO:0000256" key="3">
    <source>
        <dbReference type="ARBA" id="ARBA00022989"/>
    </source>
</evidence>
<dbReference type="PROSITE" id="PS00217">
    <property type="entry name" value="SUGAR_TRANSPORT_2"/>
    <property type="match status" value="1"/>
</dbReference>
<dbReference type="RefSeq" id="XP_033365965.1">
    <property type="nucleotide sequence ID" value="XM_033510074.1"/>
</dbReference>
<feature type="transmembrane region" description="Helical" evidence="6">
    <location>
        <begin position="279"/>
        <end position="304"/>
    </location>
</feature>
<dbReference type="PRINTS" id="PR00171">
    <property type="entry name" value="SUGRTRNSPORT"/>
</dbReference>
<feature type="transmembrane region" description="Helical" evidence="6">
    <location>
        <begin position="316"/>
        <end position="336"/>
    </location>
</feature>
<feature type="transmembrane region" description="Helical" evidence="6">
    <location>
        <begin position="447"/>
        <end position="466"/>
    </location>
</feature>
<dbReference type="InterPro" id="IPR036259">
    <property type="entry name" value="MFS_trans_sf"/>
</dbReference>
<name>A0A6J3LMN0_9HYME</name>
<evidence type="ECO:0000256" key="4">
    <source>
        <dbReference type="ARBA" id="ARBA00023136"/>
    </source>
</evidence>
<feature type="transmembrane region" description="Helical" evidence="6">
    <location>
        <begin position="82"/>
        <end position="103"/>
    </location>
</feature>
<keyword evidence="5" id="KW-0325">Glycoprotein</keyword>
<dbReference type="GeneID" id="117242988"/>
<dbReference type="SUPFAM" id="SSF103473">
    <property type="entry name" value="MFS general substrate transporter"/>
    <property type="match status" value="1"/>
</dbReference>
<keyword evidence="2 6" id="KW-0812">Transmembrane</keyword>
<accession>A0A6J3LMN0</accession>
<dbReference type="InterPro" id="IPR005829">
    <property type="entry name" value="Sugar_transporter_CS"/>
</dbReference>
<evidence type="ECO:0000313" key="9">
    <source>
        <dbReference type="RefSeq" id="XP_033365965.1"/>
    </source>
</evidence>
<feature type="domain" description="Major facilitator superfamily (MFS) profile" evidence="7">
    <location>
        <begin position="41"/>
        <end position="470"/>
    </location>
</feature>
<comment type="subcellular location">
    <subcellularLocation>
        <location evidence="1">Membrane</location>
        <topology evidence="1">Multi-pass membrane protein</topology>
    </subcellularLocation>
</comment>
<dbReference type="AlphaFoldDB" id="A0A6J3LMN0"/>
<feature type="transmembrane region" description="Helical" evidence="6">
    <location>
        <begin position="197"/>
        <end position="218"/>
    </location>
</feature>
<dbReference type="InterPro" id="IPR020846">
    <property type="entry name" value="MFS_dom"/>
</dbReference>
<dbReference type="FunFam" id="1.20.1250.20:FF:000249">
    <property type="entry name" value="facilitated trehalose transporter Tret1"/>
    <property type="match status" value="1"/>
</dbReference>
<evidence type="ECO:0000256" key="2">
    <source>
        <dbReference type="ARBA" id="ARBA00022692"/>
    </source>
</evidence>
<keyword evidence="3 6" id="KW-1133">Transmembrane helix</keyword>
<dbReference type="RefSeq" id="XP_033365968.1">
    <property type="nucleotide sequence ID" value="XM_033510077.1"/>
</dbReference>
<evidence type="ECO:0000256" key="1">
    <source>
        <dbReference type="ARBA" id="ARBA00004141"/>
    </source>
</evidence>
<dbReference type="RefSeq" id="XP_033365967.1">
    <property type="nucleotide sequence ID" value="XM_033510076.1"/>
</dbReference>
<evidence type="ECO:0000259" key="7">
    <source>
        <dbReference type="PROSITE" id="PS50850"/>
    </source>
</evidence>
<proteinExistence type="predicted"/>
<dbReference type="PANTHER" id="PTHR48021">
    <property type="match status" value="1"/>
</dbReference>
<feature type="transmembrane region" description="Helical" evidence="6">
    <location>
        <begin position="37"/>
        <end position="62"/>
    </location>
</feature>
<feature type="transmembrane region" description="Helical" evidence="6">
    <location>
        <begin position="136"/>
        <end position="156"/>
    </location>
</feature>
<feature type="transmembrane region" description="Helical" evidence="6">
    <location>
        <begin position="379"/>
        <end position="403"/>
    </location>
</feature>